<protein>
    <recommendedName>
        <fullName evidence="4">DUF4190 domain-containing protein</fullName>
    </recommendedName>
</protein>
<evidence type="ECO:0000313" key="3">
    <source>
        <dbReference type="Proteomes" id="UP001370100"/>
    </source>
</evidence>
<accession>A0ABU8N394</accession>
<keyword evidence="1" id="KW-1133">Transmembrane helix</keyword>
<evidence type="ECO:0000313" key="2">
    <source>
        <dbReference type="EMBL" id="MEJ2886141.1"/>
    </source>
</evidence>
<keyword evidence="1" id="KW-0472">Membrane</keyword>
<feature type="transmembrane region" description="Helical" evidence="1">
    <location>
        <begin position="32"/>
        <end position="65"/>
    </location>
</feature>
<evidence type="ECO:0008006" key="4">
    <source>
        <dbReference type="Google" id="ProtNLM"/>
    </source>
</evidence>
<comment type="caution">
    <text evidence="2">The sequence shown here is derived from an EMBL/GenBank/DDBJ whole genome shotgun (WGS) entry which is preliminary data.</text>
</comment>
<keyword evidence="3" id="KW-1185">Reference proteome</keyword>
<dbReference type="EMBL" id="JBBEGL010000002">
    <property type="protein sequence ID" value="MEJ2886141.1"/>
    <property type="molecule type" value="Genomic_DNA"/>
</dbReference>
<sequence>MTYPYAPPPHQPYFPPTGPLQRSNSMATTGFVVALVGAVLSIIPLLGMVAWIVAPAGLVLSIIGLVRAGRLGGRGMAVAGVALGGLGLLICTIWVFGLAAASPPSSSFTSDQPYSYTAPSYSAPASPAAPTTSAMPSVNGPFDDGTYLVGEDIAPGTYRTDGASEDDLFQYCAAIRQDENGNGIGWPESTNTGPAFVTVRPSDGRVQFVGDCTWTRR</sequence>
<reference evidence="2 3" key="1">
    <citation type="submission" date="2024-03" db="EMBL/GenBank/DDBJ databases">
        <title>Actinomycetospora sp. OC33-EN06, a novel actinomycete isolated from wild orchid (Aerides multiflora).</title>
        <authorList>
            <person name="Suriyachadkun C."/>
        </authorList>
    </citation>
    <scope>NUCLEOTIDE SEQUENCE [LARGE SCALE GENOMIC DNA]</scope>
    <source>
        <strain evidence="2 3">OC33-EN06</strain>
    </source>
</reference>
<organism evidence="2 3">
    <name type="scientific">Actinomycetospora aeridis</name>
    <dbReference type="NCBI Taxonomy" id="3129231"/>
    <lineage>
        <taxon>Bacteria</taxon>
        <taxon>Bacillati</taxon>
        <taxon>Actinomycetota</taxon>
        <taxon>Actinomycetes</taxon>
        <taxon>Pseudonocardiales</taxon>
        <taxon>Pseudonocardiaceae</taxon>
        <taxon>Actinomycetospora</taxon>
    </lineage>
</organism>
<dbReference type="Proteomes" id="UP001370100">
    <property type="component" value="Unassembled WGS sequence"/>
</dbReference>
<proteinExistence type="predicted"/>
<name>A0ABU8N394_9PSEU</name>
<gene>
    <name evidence="2" type="ORF">WCD41_06730</name>
</gene>
<keyword evidence="1" id="KW-0812">Transmembrane</keyword>
<dbReference type="RefSeq" id="WP_337712629.1">
    <property type="nucleotide sequence ID" value="NZ_JBBEGL010000002.1"/>
</dbReference>
<evidence type="ECO:0000256" key="1">
    <source>
        <dbReference type="SAM" id="Phobius"/>
    </source>
</evidence>
<feature type="transmembrane region" description="Helical" evidence="1">
    <location>
        <begin position="77"/>
        <end position="101"/>
    </location>
</feature>